<sequence>MPNNFEVIKVKELFPVVPVFNYTNKPVVPWKKDVNRLSRDYELKGVNEYIDYVNNKNEVKKSKVTGYALITGKDSGIMVLDLDRNHGDGSKDGIKAYKELIESLKLTQEEQKQAFDTFTVKTPNGGLHLYFKYKEGLKNDSNKDLSIDIRTDGGLIIAPGSLRKIGEDIREYTVYKDNPIYDIPIKLFDKLTEYFGVNKVKGNKPKETNKKPGRHPKNKEYYTVTNEGGRDNALIKYLGRLITQPMFRDIHELLPMAMMYNQCYINPPLDAQEVENKVNSILSYAKPVYCKDNGKIINGSLVKYVLDKSPSYIKGNMLYIYNEELGIYEYKDTRDQLKLYYDHVIIDEDIDPGKADKFAKTIHSIADNHKELFIYENRYINCLNGVIDTETDELLEFTPQIKLDTKFNGNYYDIDKYKEDYNKSKFKSFLENILDDGTILTLQEAWGVMLCPNATKVQQCFIYKGEGSNGKSSLFDIQTALLYDKDKSVCGIGLGKFGDEFIMAMAEGRRVNIVRDDTVEGKINGVFKSAVCGEEITVNKKNKDHVQMKFNMAWFYGLNRMPVTNDKSYGFFRRPIFIPFNVRFGTMEQVQRGEADKIGVPGIVEDIISNELDIVFMWAYEGLKRLKANNWKVTQSEASIQEMEEYKEEADSAYAFYKRELIRVPGYNLHAKTLYEEYENWCLMEKINSPMNVTQFGRQMASYGHKKGTGMAHDIDKPGNSVFFGVNYKKNVYIQVENTEKVFEENKQSTFMDASFKPSDIGNSPF</sequence>
<organism evidence="5 6">
    <name type="scientific">Romboutsia ilealis</name>
    <dbReference type="NCBI Taxonomy" id="1115758"/>
    <lineage>
        <taxon>Bacteria</taxon>
        <taxon>Bacillati</taxon>
        <taxon>Bacillota</taxon>
        <taxon>Clostridia</taxon>
        <taxon>Peptostreptococcales</taxon>
        <taxon>Peptostreptococcaceae</taxon>
        <taxon>Romboutsia</taxon>
    </lineage>
</organism>
<dbReference type="InterPro" id="IPR006500">
    <property type="entry name" value="Helicase_put_C_phage/plasmid"/>
</dbReference>
<feature type="domain" description="SF3 helicase" evidence="4">
    <location>
        <begin position="437"/>
        <end position="593"/>
    </location>
</feature>
<gene>
    <name evidence="5" type="ORF">CRIB_203</name>
</gene>
<dbReference type="SUPFAM" id="SSF56747">
    <property type="entry name" value="Prim-pol domain"/>
    <property type="match status" value="1"/>
</dbReference>
<protein>
    <submittedName>
        <fullName evidence="5">Superfamily 3 helicase of DNA viruses domain profile</fullName>
    </submittedName>
</protein>
<name>A0A1V1HYB4_9FIRM</name>
<dbReference type="AlphaFoldDB" id="A0A1V1HYB4"/>
<dbReference type="PROSITE" id="PS51206">
    <property type="entry name" value="SF3_HELICASE_1"/>
    <property type="match status" value="1"/>
</dbReference>
<evidence type="ECO:0000256" key="3">
    <source>
        <dbReference type="ARBA" id="ARBA00022840"/>
    </source>
</evidence>
<proteinExistence type="predicted"/>
<dbReference type="Pfam" id="PF08708">
    <property type="entry name" value="PriCT_1"/>
    <property type="match status" value="1"/>
</dbReference>
<dbReference type="Pfam" id="PF09250">
    <property type="entry name" value="Prim-Pol"/>
    <property type="match status" value="1"/>
</dbReference>
<evidence type="ECO:0000313" key="5">
    <source>
        <dbReference type="EMBL" id="CED92960.1"/>
    </source>
</evidence>
<dbReference type="RefSeq" id="WP_180702726.1">
    <property type="nucleotide sequence ID" value="NZ_LN555523.1"/>
</dbReference>
<evidence type="ECO:0000256" key="2">
    <source>
        <dbReference type="ARBA" id="ARBA00022801"/>
    </source>
</evidence>
<dbReference type="NCBIfam" id="TIGR01613">
    <property type="entry name" value="primase_Cterm"/>
    <property type="match status" value="1"/>
</dbReference>
<evidence type="ECO:0000259" key="4">
    <source>
        <dbReference type="PROSITE" id="PS51206"/>
    </source>
</evidence>
<dbReference type="InterPro" id="IPR051620">
    <property type="entry name" value="ORF904-like_C"/>
</dbReference>
<evidence type="ECO:0000256" key="1">
    <source>
        <dbReference type="ARBA" id="ARBA00022741"/>
    </source>
</evidence>
<dbReference type="KEGG" id="ril:CRIB_203"/>
<dbReference type="SMART" id="SM00943">
    <property type="entry name" value="Prim-Pol"/>
    <property type="match status" value="1"/>
</dbReference>
<dbReference type="InterPro" id="IPR014015">
    <property type="entry name" value="Helicase_SF3_DNA-vir"/>
</dbReference>
<dbReference type="GO" id="GO:0004386">
    <property type="term" value="F:helicase activity"/>
    <property type="evidence" value="ECO:0007669"/>
    <property type="project" value="UniProtKB-KW"/>
</dbReference>
<dbReference type="InterPro" id="IPR045455">
    <property type="entry name" value="NrS-1_pol-like_helicase"/>
</dbReference>
<dbReference type="Proteomes" id="UP000245622">
    <property type="component" value="Chromosome 1"/>
</dbReference>
<dbReference type="CDD" id="cd04859">
    <property type="entry name" value="Prim_Pol"/>
    <property type="match status" value="1"/>
</dbReference>
<reference evidence="5 6" key="1">
    <citation type="submission" date="2014-04" db="EMBL/GenBank/DDBJ databases">
        <authorList>
            <person name="Hornung B.V."/>
        </authorList>
    </citation>
    <scope>NUCLEOTIDE SEQUENCE [LARGE SCALE GENOMIC DNA]</scope>
    <source>
        <strain evidence="5 6">CRIB</strain>
    </source>
</reference>
<keyword evidence="5" id="KW-0347">Helicase</keyword>
<dbReference type="PANTHER" id="PTHR35372">
    <property type="entry name" value="ATP BINDING PROTEIN-RELATED"/>
    <property type="match status" value="1"/>
</dbReference>
<dbReference type="InterPro" id="IPR014820">
    <property type="entry name" value="PriCT_1"/>
</dbReference>
<dbReference type="Gene3D" id="3.40.50.300">
    <property type="entry name" value="P-loop containing nucleotide triphosphate hydrolases"/>
    <property type="match status" value="1"/>
</dbReference>
<dbReference type="SUPFAM" id="SSF52540">
    <property type="entry name" value="P-loop containing nucleoside triphosphate hydrolases"/>
    <property type="match status" value="1"/>
</dbReference>
<dbReference type="InterPro" id="IPR015330">
    <property type="entry name" value="DNA_primase/pol_bifunc_N"/>
</dbReference>
<keyword evidence="3" id="KW-0067">ATP-binding</keyword>
<dbReference type="SMART" id="SM00942">
    <property type="entry name" value="PriCT_1"/>
    <property type="match status" value="1"/>
</dbReference>
<keyword evidence="1" id="KW-0547">Nucleotide-binding</keyword>
<dbReference type="GeneID" id="82204385"/>
<accession>A0A1V1HYB4</accession>
<evidence type="ECO:0000313" key="6">
    <source>
        <dbReference type="Proteomes" id="UP000245622"/>
    </source>
</evidence>
<keyword evidence="6" id="KW-1185">Reference proteome</keyword>
<keyword evidence="2" id="KW-0378">Hydrolase</keyword>
<dbReference type="InterPro" id="IPR027417">
    <property type="entry name" value="P-loop_NTPase"/>
</dbReference>
<dbReference type="GO" id="GO:0016787">
    <property type="term" value="F:hydrolase activity"/>
    <property type="evidence" value="ECO:0007669"/>
    <property type="project" value="UniProtKB-KW"/>
</dbReference>
<dbReference type="Pfam" id="PF19263">
    <property type="entry name" value="DUF5906"/>
    <property type="match status" value="1"/>
</dbReference>
<dbReference type="PANTHER" id="PTHR35372:SF2">
    <property type="entry name" value="SF3 HELICASE DOMAIN-CONTAINING PROTEIN"/>
    <property type="match status" value="1"/>
</dbReference>
<dbReference type="EMBL" id="LN555523">
    <property type="protein sequence ID" value="CED92960.1"/>
    <property type="molecule type" value="Genomic_DNA"/>
</dbReference>
<dbReference type="GO" id="GO:0005524">
    <property type="term" value="F:ATP binding"/>
    <property type="evidence" value="ECO:0007669"/>
    <property type="project" value="UniProtKB-KW"/>
</dbReference>